<dbReference type="GO" id="GO:0032267">
    <property type="term" value="F:tRNA(Ile)-lysidine synthase activity"/>
    <property type="evidence" value="ECO:0007669"/>
    <property type="project" value="UniProtKB-EC"/>
</dbReference>
<evidence type="ECO:0000313" key="8">
    <source>
        <dbReference type="EMBL" id="MBD0414239.1"/>
    </source>
</evidence>
<comment type="domain">
    <text evidence="6">The N-terminal region contains the highly conserved SGGXDS motif, predicted to be a P-loop motif involved in ATP binding.</text>
</comment>
<dbReference type="RefSeq" id="WP_188163608.1">
    <property type="nucleotide sequence ID" value="NZ_JACVVX010000001.1"/>
</dbReference>
<dbReference type="EMBL" id="JACVVX010000001">
    <property type="protein sequence ID" value="MBD0414239.1"/>
    <property type="molecule type" value="Genomic_DNA"/>
</dbReference>
<name>A0A8J6PSF0_9HYPH</name>
<dbReference type="PANTHER" id="PTHR43033">
    <property type="entry name" value="TRNA(ILE)-LYSIDINE SYNTHASE-RELATED"/>
    <property type="match status" value="1"/>
</dbReference>
<accession>A0A8J6PSF0</accession>
<evidence type="ECO:0000256" key="1">
    <source>
        <dbReference type="ARBA" id="ARBA00022598"/>
    </source>
</evidence>
<evidence type="ECO:0000259" key="7">
    <source>
        <dbReference type="Pfam" id="PF01171"/>
    </source>
</evidence>
<evidence type="ECO:0000256" key="5">
    <source>
        <dbReference type="ARBA" id="ARBA00048539"/>
    </source>
</evidence>
<dbReference type="InterPro" id="IPR011063">
    <property type="entry name" value="TilS/TtcA_N"/>
</dbReference>
<comment type="catalytic activity">
    <reaction evidence="5 6">
        <text>cytidine(34) in tRNA(Ile2) + L-lysine + ATP = lysidine(34) in tRNA(Ile2) + AMP + diphosphate + H(+)</text>
        <dbReference type="Rhea" id="RHEA:43744"/>
        <dbReference type="Rhea" id="RHEA-COMP:10625"/>
        <dbReference type="Rhea" id="RHEA-COMP:10670"/>
        <dbReference type="ChEBI" id="CHEBI:15378"/>
        <dbReference type="ChEBI" id="CHEBI:30616"/>
        <dbReference type="ChEBI" id="CHEBI:32551"/>
        <dbReference type="ChEBI" id="CHEBI:33019"/>
        <dbReference type="ChEBI" id="CHEBI:82748"/>
        <dbReference type="ChEBI" id="CHEBI:83665"/>
        <dbReference type="ChEBI" id="CHEBI:456215"/>
        <dbReference type="EC" id="6.3.4.19"/>
    </reaction>
</comment>
<keyword evidence="1 6" id="KW-0436">Ligase</keyword>
<protein>
    <recommendedName>
        <fullName evidence="6">tRNA(Ile)-lysidine synthase</fullName>
        <ecNumber evidence="6">6.3.4.19</ecNumber>
    </recommendedName>
    <alternativeName>
        <fullName evidence="6">tRNA(Ile)-2-lysyl-cytidine synthase</fullName>
    </alternativeName>
    <alternativeName>
        <fullName evidence="6">tRNA(Ile)-lysidine synthetase</fullName>
    </alternativeName>
</protein>
<keyword evidence="2 6" id="KW-0819">tRNA processing</keyword>
<keyword evidence="9" id="KW-1185">Reference proteome</keyword>
<dbReference type="EC" id="6.3.4.19" evidence="6"/>
<proteinExistence type="inferred from homology"/>
<dbReference type="InterPro" id="IPR012094">
    <property type="entry name" value="tRNA_Ile_lys_synt"/>
</dbReference>
<dbReference type="InterPro" id="IPR012795">
    <property type="entry name" value="tRNA_Ile_lys_synt_N"/>
</dbReference>
<dbReference type="AlphaFoldDB" id="A0A8J6PSF0"/>
<keyword evidence="6" id="KW-0963">Cytoplasm</keyword>
<comment type="caution">
    <text evidence="8">The sequence shown here is derived from an EMBL/GenBank/DDBJ whole genome shotgun (WGS) entry which is preliminary data.</text>
</comment>
<evidence type="ECO:0000256" key="6">
    <source>
        <dbReference type="HAMAP-Rule" id="MF_01161"/>
    </source>
</evidence>
<dbReference type="GO" id="GO:0006400">
    <property type="term" value="P:tRNA modification"/>
    <property type="evidence" value="ECO:0007669"/>
    <property type="project" value="UniProtKB-UniRule"/>
</dbReference>
<evidence type="ECO:0000256" key="4">
    <source>
        <dbReference type="ARBA" id="ARBA00022840"/>
    </source>
</evidence>
<gene>
    <name evidence="6 8" type="primary">tilS</name>
    <name evidence="8" type="ORF">ICI42_06185</name>
</gene>
<dbReference type="CDD" id="cd01992">
    <property type="entry name" value="TilS_N"/>
    <property type="match status" value="1"/>
</dbReference>
<dbReference type="Gene3D" id="3.40.50.620">
    <property type="entry name" value="HUPs"/>
    <property type="match status" value="1"/>
</dbReference>
<organism evidence="8 9">
    <name type="scientific">Oryzicola mucosus</name>
    <dbReference type="NCBI Taxonomy" id="2767425"/>
    <lineage>
        <taxon>Bacteria</taxon>
        <taxon>Pseudomonadati</taxon>
        <taxon>Pseudomonadota</taxon>
        <taxon>Alphaproteobacteria</taxon>
        <taxon>Hyphomicrobiales</taxon>
        <taxon>Phyllobacteriaceae</taxon>
        <taxon>Oryzicola</taxon>
    </lineage>
</organism>
<dbReference type="HAMAP" id="MF_01161">
    <property type="entry name" value="tRNA_Ile_lys_synt"/>
    <property type="match status" value="1"/>
</dbReference>
<comment type="similarity">
    <text evidence="6">Belongs to the tRNA(Ile)-lysidine synthase family.</text>
</comment>
<keyword evidence="3 6" id="KW-0547">Nucleotide-binding</keyword>
<reference evidence="8" key="1">
    <citation type="submission" date="2020-09" db="EMBL/GenBank/DDBJ databases">
        <title>Genome seq and assembly of Tianweitania sp.</title>
        <authorList>
            <person name="Chhetri G."/>
        </authorList>
    </citation>
    <scope>NUCLEOTIDE SEQUENCE</scope>
    <source>
        <strain evidence="8">Rool2</strain>
    </source>
</reference>
<comment type="subcellular location">
    <subcellularLocation>
        <location evidence="6">Cytoplasm</location>
    </subcellularLocation>
</comment>
<feature type="domain" description="tRNA(Ile)-lysidine/2-thiocytidine synthase N-terminal" evidence="7">
    <location>
        <begin position="25"/>
        <end position="205"/>
    </location>
</feature>
<sequence>MLSDHPGTAFRNVFADIDLGSSSAIISAVSGGSDSTALLFLLNDHIKRHAPHCKLVAVTVDHGLRTESAREAEAVAQLCRAHGIDHDVRSWSGEKPATGLAAASRDARYRLLTEAARRYGAAIVVTGHTADDQAETVLMRQARGDGLGIAGMARLTLLDGDCWLLRPLLGVRRAELRDYLAARGQDWIDDPSNINQRYERPRIRAALNDTDDMCFAAALASSAVVAARRMELGHEAAMLLRAYADRPSPGLIRLDPKLLDASPEAATHLVRILLACIGGTPRLVDQPRVAALLGAMKTADSRKPFRATMSRSVIDRRASGIFLYRETRNLPQPQPAKAMIWDGRYRLAGNVDLEDLTIAAIGNAEAGGVMKVENGVPESLARAALSAQPALWRSDKRVPDAGLGSPENSLFQPVLAPWLRFLPGFDLEAASAAAELLGAAALPQPPCADHIACKA</sequence>
<comment type="function">
    <text evidence="6">Ligates lysine onto the cytidine present at position 34 of the AUA codon-specific tRNA(Ile) that contains the anticodon CAU, in an ATP-dependent manner. Cytidine is converted to lysidine, thus changing the amino acid specificity of the tRNA from methionine to isoleucine.</text>
</comment>
<feature type="binding site" evidence="6">
    <location>
        <begin position="30"/>
        <end position="35"/>
    </location>
    <ligand>
        <name>ATP</name>
        <dbReference type="ChEBI" id="CHEBI:30616"/>
    </ligand>
</feature>
<dbReference type="InterPro" id="IPR014729">
    <property type="entry name" value="Rossmann-like_a/b/a_fold"/>
</dbReference>
<dbReference type="GO" id="GO:0005737">
    <property type="term" value="C:cytoplasm"/>
    <property type="evidence" value="ECO:0007669"/>
    <property type="project" value="UniProtKB-SubCell"/>
</dbReference>
<dbReference type="NCBIfam" id="TIGR02432">
    <property type="entry name" value="lysidine_TilS_N"/>
    <property type="match status" value="1"/>
</dbReference>
<evidence type="ECO:0000256" key="2">
    <source>
        <dbReference type="ARBA" id="ARBA00022694"/>
    </source>
</evidence>
<dbReference type="SUPFAM" id="SSF52402">
    <property type="entry name" value="Adenine nucleotide alpha hydrolases-like"/>
    <property type="match status" value="1"/>
</dbReference>
<keyword evidence="4 6" id="KW-0067">ATP-binding</keyword>
<dbReference type="Proteomes" id="UP000643405">
    <property type="component" value="Unassembled WGS sequence"/>
</dbReference>
<evidence type="ECO:0000256" key="3">
    <source>
        <dbReference type="ARBA" id="ARBA00022741"/>
    </source>
</evidence>
<dbReference type="GO" id="GO:0005524">
    <property type="term" value="F:ATP binding"/>
    <property type="evidence" value="ECO:0007669"/>
    <property type="project" value="UniProtKB-UniRule"/>
</dbReference>
<evidence type="ECO:0000313" key="9">
    <source>
        <dbReference type="Proteomes" id="UP000643405"/>
    </source>
</evidence>
<dbReference type="Pfam" id="PF01171">
    <property type="entry name" value="ATP_bind_3"/>
    <property type="match status" value="1"/>
</dbReference>
<dbReference type="PANTHER" id="PTHR43033:SF1">
    <property type="entry name" value="TRNA(ILE)-LYSIDINE SYNTHASE-RELATED"/>
    <property type="match status" value="1"/>
</dbReference>